<evidence type="ECO:0000313" key="1">
    <source>
        <dbReference type="EMBL" id="KAL0010667.1"/>
    </source>
</evidence>
<evidence type="ECO:0000313" key="2">
    <source>
        <dbReference type="Proteomes" id="UP001459277"/>
    </source>
</evidence>
<reference evidence="1 2" key="1">
    <citation type="submission" date="2024-01" db="EMBL/GenBank/DDBJ databases">
        <title>A telomere-to-telomere, gap-free genome of sweet tea (Lithocarpus litseifolius).</title>
        <authorList>
            <person name="Zhou J."/>
        </authorList>
    </citation>
    <scope>NUCLEOTIDE SEQUENCE [LARGE SCALE GENOMIC DNA]</scope>
    <source>
        <strain evidence="1">Zhou-2022a</strain>
        <tissue evidence="1">Leaf</tissue>
    </source>
</reference>
<dbReference type="PANTHER" id="PTHR35161:SF22">
    <property type="match status" value="1"/>
</dbReference>
<sequence>MTVSTANLVVRLAKPTAVAGCTFSHGFSAEEMMRNIVGVHEESASQSESVGCLVESVLKKICIGLGLKQPEAHFVNNLSPMATSSGDFTLGVGRGGVSIFGVRFANENYKLKYTRKWNVNRPSPEACELILGLLRAVHNYHVDGESHGSLWNPDNYLIQYENCGEKVKQVLLVHDRLHDRGNEKATKENDIEDVSELIFKGILNVSQQNFPAELHHLYDLLKSAVDGSPNTWRPILKHPSLWNFSVRITFVDRVNMYMKNNQLFTLVDQSLNSCQDLHNWKSKVLTNTPMGTFLRKNPYKLTPIELFRFTRNFLNHYMDKYFVVVGVIKVDYVARNSGSPYLEEQYVEAELCKVCETLLLNLFDLVCKEDAFNGFWFF</sequence>
<protein>
    <submittedName>
        <fullName evidence="1">Uncharacterized protein</fullName>
    </submittedName>
</protein>
<dbReference type="EMBL" id="JAZDWU010000002">
    <property type="protein sequence ID" value="KAL0010667.1"/>
    <property type="molecule type" value="Genomic_DNA"/>
</dbReference>
<gene>
    <name evidence="1" type="ORF">SO802_005775</name>
</gene>
<comment type="caution">
    <text evidence="1">The sequence shown here is derived from an EMBL/GenBank/DDBJ whole genome shotgun (WGS) entry which is preliminary data.</text>
</comment>
<dbReference type="AlphaFoldDB" id="A0AAW2DLL6"/>
<dbReference type="PANTHER" id="PTHR35161">
    <property type="entry name" value="OS02G0303100 PROTEIN"/>
    <property type="match status" value="1"/>
</dbReference>
<proteinExistence type="predicted"/>
<name>A0AAW2DLL6_9ROSI</name>
<organism evidence="1 2">
    <name type="scientific">Lithocarpus litseifolius</name>
    <dbReference type="NCBI Taxonomy" id="425828"/>
    <lineage>
        <taxon>Eukaryota</taxon>
        <taxon>Viridiplantae</taxon>
        <taxon>Streptophyta</taxon>
        <taxon>Embryophyta</taxon>
        <taxon>Tracheophyta</taxon>
        <taxon>Spermatophyta</taxon>
        <taxon>Magnoliopsida</taxon>
        <taxon>eudicotyledons</taxon>
        <taxon>Gunneridae</taxon>
        <taxon>Pentapetalae</taxon>
        <taxon>rosids</taxon>
        <taxon>fabids</taxon>
        <taxon>Fagales</taxon>
        <taxon>Fagaceae</taxon>
        <taxon>Lithocarpus</taxon>
    </lineage>
</organism>
<keyword evidence="2" id="KW-1185">Reference proteome</keyword>
<dbReference type="Proteomes" id="UP001459277">
    <property type="component" value="Unassembled WGS sequence"/>
</dbReference>
<accession>A0AAW2DLL6</accession>